<dbReference type="AlphaFoldDB" id="A0A433PZ88"/>
<dbReference type="SUPFAM" id="SSF46689">
    <property type="entry name" value="Homeodomain-like"/>
    <property type="match status" value="1"/>
</dbReference>
<proteinExistence type="predicted"/>
<dbReference type="Pfam" id="PF00046">
    <property type="entry name" value="Homeodomain"/>
    <property type="match status" value="1"/>
</dbReference>
<dbReference type="InterPro" id="IPR051000">
    <property type="entry name" value="Homeobox_DNA-bind_prot"/>
</dbReference>
<dbReference type="CDD" id="cd00086">
    <property type="entry name" value="homeodomain"/>
    <property type="match status" value="1"/>
</dbReference>
<dbReference type="SMART" id="SM00389">
    <property type="entry name" value="HOX"/>
    <property type="match status" value="1"/>
</dbReference>
<reference evidence="9 10" key="1">
    <citation type="journal article" date="2018" name="New Phytol.">
        <title>Phylogenomics of Endogonaceae and evolution of mycorrhizas within Mucoromycota.</title>
        <authorList>
            <person name="Chang Y."/>
            <person name="Desiro A."/>
            <person name="Na H."/>
            <person name="Sandor L."/>
            <person name="Lipzen A."/>
            <person name="Clum A."/>
            <person name="Barry K."/>
            <person name="Grigoriev I.V."/>
            <person name="Martin F.M."/>
            <person name="Stajich J.E."/>
            <person name="Smith M.E."/>
            <person name="Bonito G."/>
            <person name="Spatafora J.W."/>
        </authorList>
    </citation>
    <scope>NUCLEOTIDE SEQUENCE [LARGE SCALE GENOMIC DNA]</scope>
    <source>
        <strain evidence="9 10">AD002</strain>
    </source>
</reference>
<evidence type="ECO:0000256" key="3">
    <source>
        <dbReference type="ARBA" id="ARBA00023155"/>
    </source>
</evidence>
<dbReference type="InterPro" id="IPR009057">
    <property type="entry name" value="Homeodomain-like_sf"/>
</dbReference>
<dbReference type="Gene3D" id="1.10.10.60">
    <property type="entry name" value="Homeodomain-like"/>
    <property type="match status" value="1"/>
</dbReference>
<evidence type="ECO:0000313" key="9">
    <source>
        <dbReference type="EMBL" id="RUS22871.1"/>
    </source>
</evidence>
<protein>
    <recommendedName>
        <fullName evidence="8">Homeobox domain-containing protein</fullName>
    </recommendedName>
</protein>
<keyword evidence="10" id="KW-1185">Reference proteome</keyword>
<dbReference type="EMBL" id="RBNJ01019977">
    <property type="protein sequence ID" value="RUS22871.1"/>
    <property type="molecule type" value="Genomic_DNA"/>
</dbReference>
<organism evidence="9 10">
    <name type="scientific">Jimgerdemannia flammicorona</name>
    <dbReference type="NCBI Taxonomy" id="994334"/>
    <lineage>
        <taxon>Eukaryota</taxon>
        <taxon>Fungi</taxon>
        <taxon>Fungi incertae sedis</taxon>
        <taxon>Mucoromycota</taxon>
        <taxon>Mucoromycotina</taxon>
        <taxon>Endogonomycetes</taxon>
        <taxon>Endogonales</taxon>
        <taxon>Endogonaceae</taxon>
        <taxon>Jimgerdemannia</taxon>
    </lineage>
</organism>
<feature type="domain" description="Homeobox" evidence="8">
    <location>
        <begin position="36"/>
        <end position="96"/>
    </location>
</feature>
<evidence type="ECO:0000256" key="7">
    <source>
        <dbReference type="SAM" id="MobiDB-lite"/>
    </source>
</evidence>
<dbReference type="GO" id="GO:0030154">
    <property type="term" value="P:cell differentiation"/>
    <property type="evidence" value="ECO:0007669"/>
    <property type="project" value="TreeGrafter"/>
</dbReference>
<feature type="compositionally biased region" description="Polar residues" evidence="7">
    <location>
        <begin position="117"/>
        <end position="141"/>
    </location>
</feature>
<comment type="caution">
    <text evidence="9">The sequence shown here is derived from an EMBL/GenBank/DDBJ whole genome shotgun (WGS) entry which is preliminary data.</text>
</comment>
<dbReference type="GO" id="GO:0005634">
    <property type="term" value="C:nucleus"/>
    <property type="evidence" value="ECO:0007669"/>
    <property type="project" value="UniProtKB-SubCell"/>
</dbReference>
<evidence type="ECO:0000256" key="6">
    <source>
        <dbReference type="RuleBase" id="RU000682"/>
    </source>
</evidence>
<evidence type="ECO:0000256" key="4">
    <source>
        <dbReference type="ARBA" id="ARBA00023242"/>
    </source>
</evidence>
<comment type="subcellular location">
    <subcellularLocation>
        <location evidence="1 5 6">Nucleus</location>
    </subcellularLocation>
</comment>
<feature type="compositionally biased region" description="Low complexity" evidence="7">
    <location>
        <begin position="388"/>
        <end position="415"/>
    </location>
</feature>
<keyword evidence="2 5" id="KW-0238">DNA-binding</keyword>
<dbReference type="GO" id="GO:0000981">
    <property type="term" value="F:DNA-binding transcription factor activity, RNA polymerase II-specific"/>
    <property type="evidence" value="ECO:0007669"/>
    <property type="project" value="InterPro"/>
</dbReference>
<evidence type="ECO:0000256" key="2">
    <source>
        <dbReference type="ARBA" id="ARBA00023125"/>
    </source>
</evidence>
<keyword evidence="3 5" id="KW-0371">Homeobox</keyword>
<dbReference type="Proteomes" id="UP000274822">
    <property type="component" value="Unassembled WGS sequence"/>
</dbReference>
<dbReference type="PROSITE" id="PS00027">
    <property type="entry name" value="HOMEOBOX_1"/>
    <property type="match status" value="1"/>
</dbReference>
<dbReference type="GO" id="GO:0000978">
    <property type="term" value="F:RNA polymerase II cis-regulatory region sequence-specific DNA binding"/>
    <property type="evidence" value="ECO:0007669"/>
    <property type="project" value="TreeGrafter"/>
</dbReference>
<evidence type="ECO:0000313" key="10">
    <source>
        <dbReference type="Proteomes" id="UP000274822"/>
    </source>
</evidence>
<dbReference type="PANTHER" id="PTHR24324:SF5">
    <property type="entry name" value="HEMATOPOIETICALLY-EXPRESSED HOMEOBOX PROTEIN HHEX"/>
    <property type="match status" value="1"/>
</dbReference>
<evidence type="ECO:0000256" key="5">
    <source>
        <dbReference type="PROSITE-ProRule" id="PRU00108"/>
    </source>
</evidence>
<dbReference type="PANTHER" id="PTHR24324">
    <property type="entry name" value="HOMEOBOX PROTEIN HHEX"/>
    <property type="match status" value="1"/>
</dbReference>
<gene>
    <name evidence="9" type="ORF">BC938DRAFT_475172</name>
</gene>
<sequence length="547" mass="60758">MLATVPYMTHYDSFAHDDDMNDDFETEHGDADSLAYRTVKRRRRLTQEETRILNQVFETTTKPNSQVRKRLAQQLGMTPRAVQIWFQNRRAKQKRDSNESANTETPPPKKLTFASDYYSSKMNQSQDQRDILTSPTGSNNTDESRRSPFELDMSNLGIRRDSGASSNSPSPSPVTAVDEMEFSIFSTSAPQRMTHDNVAQPTNYNYFPVANPRTSAPQPPASRNSFPQRAANMCVSGSTPPCYDDVTSQMDSAMAYDMHQSADFHHVEASLPRLDMGFLKIESTAMNSYGRNRGNQCMYNGDPAQSTTTTQGLEIVPLMSADMFGSSPMTPEEELTMVFPTSETDYSAHFDVLLGTEQVPLLFQGLPSSTANMFNIASSQQEYGFAAPSPQLSSSSTTSNSEPPSPQSSSYNSPYTGTLEHALGASTARRLPMFDPSSTFDDFAAAYHRDMNNQLVHNAKQQRPPIYRSKSTSHITPVPLQNYSTMPLVEILPEDNAHLAHNDALGFDCFDQSSAFVSVHNNPSDDDAATHRRDTSSSSLSEILQYL</sequence>
<accession>A0A433PZ88</accession>
<keyword evidence="4 5" id="KW-0539">Nucleus</keyword>
<dbReference type="PROSITE" id="PS50071">
    <property type="entry name" value="HOMEOBOX_2"/>
    <property type="match status" value="1"/>
</dbReference>
<dbReference type="InterPro" id="IPR001356">
    <property type="entry name" value="HD"/>
</dbReference>
<dbReference type="InterPro" id="IPR017970">
    <property type="entry name" value="Homeobox_CS"/>
</dbReference>
<evidence type="ECO:0000259" key="8">
    <source>
        <dbReference type="PROSITE" id="PS50071"/>
    </source>
</evidence>
<name>A0A433PZ88_9FUNG</name>
<feature type="region of interest" description="Disordered" evidence="7">
    <location>
        <begin position="386"/>
        <end position="418"/>
    </location>
</feature>
<feature type="DNA-binding region" description="Homeobox" evidence="5">
    <location>
        <begin position="38"/>
        <end position="97"/>
    </location>
</feature>
<evidence type="ECO:0000256" key="1">
    <source>
        <dbReference type="ARBA" id="ARBA00004123"/>
    </source>
</evidence>
<feature type="region of interest" description="Disordered" evidence="7">
    <location>
        <begin position="89"/>
        <end position="151"/>
    </location>
</feature>